<sequence>MQKRNRRSGVEDRWTRADGQQSTRHGKGLRWMARYVAADGREHTKSFGLKKDAQRWLEQQVSDQVTGTWTDPELAAQTFGAVAEKWIATKASRKPKTVAGYRSILDTVALPRWRDVPLGEIRFDDMQVWISGLSTDGSTRFAGRGLSASRVIQTHQVVGSVLRFAVKARYIATNPAEDVELPNKVEVEQRYLSHEQAHRLAVACGEYRTFVLVLTYCGLRFGEAVALTAARIDLDARRITVAKSVTYVTGQGQVEGAPKNGATRRVPVPKFLVPLLQTELDGRKDDDLVFPGREGAWLTEGQVRWVFDKAAATVGEKGLTPHQLRHTCASLAIRGGANVKVLQTLLGHKTATLTLDRYGHLFPDDLDRVSDSFDAAADQLRTDGKLSLVK</sequence>
<dbReference type="GO" id="GO:0006310">
    <property type="term" value="P:DNA recombination"/>
    <property type="evidence" value="ECO:0007669"/>
    <property type="project" value="UniProtKB-KW"/>
</dbReference>
<feature type="region of interest" description="Disordered" evidence="5">
    <location>
        <begin position="1"/>
        <end position="26"/>
    </location>
</feature>
<dbReference type="InterPro" id="IPR044068">
    <property type="entry name" value="CB"/>
</dbReference>
<keyword evidence="9" id="KW-1185">Reference proteome</keyword>
<protein>
    <submittedName>
        <fullName evidence="8">Site-specific integrase</fullName>
    </submittedName>
</protein>
<feature type="domain" description="Core-binding (CB)" evidence="7">
    <location>
        <begin position="77"/>
        <end position="166"/>
    </location>
</feature>
<dbReference type="GO" id="GO:0003677">
    <property type="term" value="F:DNA binding"/>
    <property type="evidence" value="ECO:0007669"/>
    <property type="project" value="UniProtKB-UniRule"/>
</dbReference>
<keyword evidence="3" id="KW-0233">DNA recombination</keyword>
<dbReference type="Gene3D" id="1.10.150.130">
    <property type="match status" value="1"/>
</dbReference>
<evidence type="ECO:0000313" key="8">
    <source>
        <dbReference type="EMBL" id="NKY20927.1"/>
    </source>
</evidence>
<evidence type="ECO:0000259" key="7">
    <source>
        <dbReference type="PROSITE" id="PS51900"/>
    </source>
</evidence>
<evidence type="ECO:0000313" key="9">
    <source>
        <dbReference type="Proteomes" id="UP000582646"/>
    </source>
</evidence>
<dbReference type="Gene3D" id="1.10.443.10">
    <property type="entry name" value="Intergrase catalytic core"/>
    <property type="match status" value="1"/>
</dbReference>
<feature type="domain" description="Tyr recombinase" evidence="6">
    <location>
        <begin position="187"/>
        <end position="371"/>
    </location>
</feature>
<dbReference type="InterPro" id="IPR010998">
    <property type="entry name" value="Integrase_recombinase_N"/>
</dbReference>
<evidence type="ECO:0000256" key="4">
    <source>
        <dbReference type="PROSITE-ProRule" id="PRU01248"/>
    </source>
</evidence>
<dbReference type="Pfam" id="PF00589">
    <property type="entry name" value="Phage_integrase"/>
    <property type="match status" value="1"/>
</dbReference>
<evidence type="ECO:0000256" key="3">
    <source>
        <dbReference type="ARBA" id="ARBA00023172"/>
    </source>
</evidence>
<dbReference type="AlphaFoldDB" id="A0A846X5F8"/>
<accession>A0A846X5F8</accession>
<proteinExistence type="inferred from homology"/>
<dbReference type="PANTHER" id="PTHR30349:SF64">
    <property type="entry name" value="PROPHAGE INTEGRASE INTD-RELATED"/>
    <property type="match status" value="1"/>
</dbReference>
<dbReference type="PROSITE" id="PS51898">
    <property type="entry name" value="TYR_RECOMBINASE"/>
    <property type="match status" value="1"/>
</dbReference>
<keyword evidence="2 4" id="KW-0238">DNA-binding</keyword>
<reference evidence="8 9" key="1">
    <citation type="submission" date="2020-04" db="EMBL/GenBank/DDBJ databases">
        <title>MicrobeNet Type strains.</title>
        <authorList>
            <person name="Nicholson A.C."/>
        </authorList>
    </citation>
    <scope>NUCLEOTIDE SEQUENCE [LARGE SCALE GENOMIC DNA]</scope>
    <source>
        <strain evidence="8 9">DSM 44113</strain>
    </source>
</reference>
<dbReference type="InterPro" id="IPR053876">
    <property type="entry name" value="Phage_int_M"/>
</dbReference>
<dbReference type="PROSITE" id="PS51900">
    <property type="entry name" value="CB"/>
    <property type="match status" value="1"/>
</dbReference>
<dbReference type="InterPro" id="IPR013762">
    <property type="entry name" value="Integrase-like_cat_sf"/>
</dbReference>
<dbReference type="EMBL" id="JAAXOQ010000050">
    <property type="protein sequence ID" value="NKY20927.1"/>
    <property type="molecule type" value="Genomic_DNA"/>
</dbReference>
<evidence type="ECO:0000256" key="5">
    <source>
        <dbReference type="SAM" id="MobiDB-lite"/>
    </source>
</evidence>
<dbReference type="GO" id="GO:0015074">
    <property type="term" value="P:DNA integration"/>
    <property type="evidence" value="ECO:0007669"/>
    <property type="project" value="InterPro"/>
</dbReference>
<evidence type="ECO:0000256" key="2">
    <source>
        <dbReference type="ARBA" id="ARBA00023125"/>
    </source>
</evidence>
<dbReference type="Proteomes" id="UP000582646">
    <property type="component" value="Unassembled WGS sequence"/>
</dbReference>
<dbReference type="InterPro" id="IPR002104">
    <property type="entry name" value="Integrase_catalytic"/>
</dbReference>
<dbReference type="PANTHER" id="PTHR30349">
    <property type="entry name" value="PHAGE INTEGRASE-RELATED"/>
    <property type="match status" value="1"/>
</dbReference>
<dbReference type="InterPro" id="IPR050090">
    <property type="entry name" value="Tyrosine_recombinase_XerCD"/>
</dbReference>
<evidence type="ECO:0000259" key="6">
    <source>
        <dbReference type="PROSITE" id="PS51898"/>
    </source>
</evidence>
<name>A0A846X5F8_9ACTN</name>
<dbReference type="SUPFAM" id="SSF56349">
    <property type="entry name" value="DNA breaking-rejoining enzymes"/>
    <property type="match status" value="1"/>
</dbReference>
<evidence type="ECO:0000256" key="1">
    <source>
        <dbReference type="ARBA" id="ARBA00008857"/>
    </source>
</evidence>
<dbReference type="InterPro" id="IPR011010">
    <property type="entry name" value="DNA_brk_join_enz"/>
</dbReference>
<comment type="caution">
    <text evidence="8">The sequence shown here is derived from an EMBL/GenBank/DDBJ whole genome shotgun (WGS) entry which is preliminary data.</text>
</comment>
<comment type="similarity">
    <text evidence="1">Belongs to the 'phage' integrase family.</text>
</comment>
<organism evidence="8 9">
    <name type="scientific">Tsukamurella spumae</name>
    <dbReference type="NCBI Taxonomy" id="44753"/>
    <lineage>
        <taxon>Bacteria</taxon>
        <taxon>Bacillati</taxon>
        <taxon>Actinomycetota</taxon>
        <taxon>Actinomycetes</taxon>
        <taxon>Mycobacteriales</taxon>
        <taxon>Tsukamurellaceae</taxon>
        <taxon>Tsukamurella</taxon>
    </lineage>
</organism>
<gene>
    <name evidence="8" type="ORF">HF999_21475</name>
</gene>
<dbReference type="CDD" id="cd01189">
    <property type="entry name" value="INT_ICEBs1_C_like"/>
    <property type="match status" value="1"/>
</dbReference>
<dbReference type="Pfam" id="PF22022">
    <property type="entry name" value="Phage_int_M"/>
    <property type="match status" value="1"/>
</dbReference>
<dbReference type="RefSeq" id="WP_168547820.1">
    <property type="nucleotide sequence ID" value="NZ_BAAAKS010000010.1"/>
</dbReference>